<proteinExistence type="predicted"/>
<dbReference type="InterPro" id="IPR007536">
    <property type="entry name" value="16SrRNA_methylTrfase_J"/>
</dbReference>
<dbReference type="GO" id="GO:0008990">
    <property type="term" value="F:rRNA (guanine-N2-)-methyltransferase activity"/>
    <property type="evidence" value="ECO:0007669"/>
    <property type="project" value="InterPro"/>
</dbReference>
<name>A0A2N5N624_9BACL</name>
<gene>
    <name evidence="1" type="ORF">B8V81_4235</name>
</gene>
<dbReference type="CDD" id="cd02440">
    <property type="entry name" value="AdoMet_MTases"/>
    <property type="match status" value="1"/>
</dbReference>
<evidence type="ECO:0000313" key="2">
    <source>
        <dbReference type="Proteomes" id="UP000234789"/>
    </source>
</evidence>
<organism evidence="1 2">
    <name type="scientific">Paenibacillus pasadenensis</name>
    <dbReference type="NCBI Taxonomy" id="217090"/>
    <lineage>
        <taxon>Bacteria</taxon>
        <taxon>Bacillati</taxon>
        <taxon>Bacillota</taxon>
        <taxon>Bacilli</taxon>
        <taxon>Bacillales</taxon>
        <taxon>Paenibacillaceae</taxon>
        <taxon>Paenibacillus</taxon>
    </lineage>
</organism>
<reference evidence="1 2" key="1">
    <citation type="submission" date="2017-05" db="EMBL/GenBank/DDBJ databases">
        <title>Functional genome analysis of Paenibacillus pasadenensis strain R16: insights on endophytic life style and antifungal activity.</title>
        <authorList>
            <person name="Passera A."/>
            <person name="Marcolungo L."/>
            <person name="Casati P."/>
            <person name="Brasca M."/>
            <person name="Quaglino F."/>
            <person name="Delledonne M."/>
        </authorList>
    </citation>
    <scope>NUCLEOTIDE SEQUENCE [LARGE SCALE GENOMIC DNA]</scope>
    <source>
        <strain evidence="1 2">R16</strain>
    </source>
</reference>
<dbReference type="OrthoDB" id="1653798at2"/>
<dbReference type="Pfam" id="PF04445">
    <property type="entry name" value="SAM_MT"/>
    <property type="match status" value="1"/>
</dbReference>
<accession>A0A2N5N624</accession>
<dbReference type="InterPro" id="IPR029063">
    <property type="entry name" value="SAM-dependent_MTases_sf"/>
</dbReference>
<keyword evidence="1" id="KW-0808">Transferase</keyword>
<dbReference type="AlphaFoldDB" id="A0A2N5N624"/>
<dbReference type="Proteomes" id="UP000234789">
    <property type="component" value="Unassembled WGS sequence"/>
</dbReference>
<dbReference type="RefSeq" id="WP_028598363.1">
    <property type="nucleotide sequence ID" value="NZ_BIMM01000004.1"/>
</dbReference>
<dbReference type="PANTHER" id="PTHR36112:SF1">
    <property type="entry name" value="RIBOSOMAL RNA SMALL SUBUNIT METHYLTRANSFERASE J"/>
    <property type="match status" value="1"/>
</dbReference>
<dbReference type="PANTHER" id="PTHR36112">
    <property type="entry name" value="RIBOSOMAL RNA SMALL SUBUNIT METHYLTRANSFERASE J"/>
    <property type="match status" value="1"/>
</dbReference>
<comment type="caution">
    <text evidence="1">The sequence shown here is derived from an EMBL/GenBank/DDBJ whole genome shotgun (WGS) entry which is preliminary data.</text>
</comment>
<keyword evidence="2" id="KW-1185">Reference proteome</keyword>
<sequence>MIVTTTDQPSADMLATAARLAEELGARLEPRRRRTLGQLAAQAGDRELLVVTSTQLRYYGGPEEPPFYFHPSMAYVRVKRLRKGEPDPLVELAGVRPGDRVLDCTAGLAGDAIVFAYAAGPEGEVTALESEPVLHAVVRDGLRTYETELPDVTAALRRIRAVRADYAEHLRSLPDDSFDIVYFDPMFRDPVHESSSIGPLRGLANPEPLHPDAVREAMRVARRAVVLKETNHSPEFGRLGFVRCPGKKTSAVGYGVITIGKHDPA</sequence>
<evidence type="ECO:0000313" key="1">
    <source>
        <dbReference type="EMBL" id="PLT45804.1"/>
    </source>
</evidence>
<keyword evidence="1" id="KW-0489">Methyltransferase</keyword>
<dbReference type="SUPFAM" id="SSF53335">
    <property type="entry name" value="S-adenosyl-L-methionine-dependent methyltransferases"/>
    <property type="match status" value="1"/>
</dbReference>
<protein>
    <submittedName>
        <fullName evidence="1">Protein-L-isoD(D-D) O-methyltransferase</fullName>
    </submittedName>
</protein>
<dbReference type="Gene3D" id="3.40.50.150">
    <property type="entry name" value="Vaccinia Virus protein VP39"/>
    <property type="match status" value="1"/>
</dbReference>
<dbReference type="EMBL" id="NFEZ01000004">
    <property type="protein sequence ID" value="PLT45804.1"/>
    <property type="molecule type" value="Genomic_DNA"/>
</dbReference>